<keyword evidence="1" id="KW-0175">Coiled coil</keyword>
<dbReference type="EMBL" id="MU069864">
    <property type="protein sequence ID" value="KAF5832561.1"/>
    <property type="molecule type" value="Genomic_DNA"/>
</dbReference>
<proteinExistence type="predicted"/>
<gene>
    <name evidence="2" type="ORF">DUNSADRAFT_11491</name>
</gene>
<keyword evidence="3" id="KW-1185">Reference proteome</keyword>
<evidence type="ECO:0000313" key="3">
    <source>
        <dbReference type="Proteomes" id="UP000815325"/>
    </source>
</evidence>
<feature type="coiled-coil region" evidence="1">
    <location>
        <begin position="74"/>
        <end position="108"/>
    </location>
</feature>
<evidence type="ECO:0000313" key="2">
    <source>
        <dbReference type="EMBL" id="KAF5832561.1"/>
    </source>
</evidence>
<reference evidence="2" key="1">
    <citation type="submission" date="2017-08" db="EMBL/GenBank/DDBJ databases">
        <authorList>
            <person name="Polle J.E."/>
            <person name="Barry K."/>
            <person name="Cushman J."/>
            <person name="Schmutz J."/>
            <person name="Tran D."/>
            <person name="Hathwaick L.T."/>
            <person name="Yim W.C."/>
            <person name="Jenkins J."/>
            <person name="Mckie-Krisberg Z.M."/>
            <person name="Prochnik S."/>
            <person name="Lindquist E."/>
            <person name="Dockter R.B."/>
            <person name="Adam C."/>
            <person name="Molina H."/>
            <person name="Bunkerborg J."/>
            <person name="Jin E."/>
            <person name="Buchheim M."/>
            <person name="Magnuson J."/>
        </authorList>
    </citation>
    <scope>NUCLEOTIDE SEQUENCE</scope>
    <source>
        <strain evidence="2">CCAP 19/18</strain>
    </source>
</reference>
<protein>
    <submittedName>
        <fullName evidence="2">Uncharacterized protein</fullName>
    </submittedName>
</protein>
<evidence type="ECO:0000256" key="1">
    <source>
        <dbReference type="SAM" id="Coils"/>
    </source>
</evidence>
<name>A0ABQ7GD85_DUNSA</name>
<sequence>MRLKELREQDRSISWFKAQELKRFVEEAEEDATIKQKSQFERAREQALETCNSQFMQALEKLGQGQIDAQAFSAQREQQRYEDEARALAHAQREQQRYRSALKEARLRAEGKADAAAEHKARRAAIQQVERLKAHSFRQAHGTAAVLARDQARALAALEAERRRRCLPSIVDFK</sequence>
<organism evidence="2 3">
    <name type="scientific">Dunaliella salina</name>
    <name type="common">Green alga</name>
    <name type="synonym">Protococcus salinus</name>
    <dbReference type="NCBI Taxonomy" id="3046"/>
    <lineage>
        <taxon>Eukaryota</taxon>
        <taxon>Viridiplantae</taxon>
        <taxon>Chlorophyta</taxon>
        <taxon>core chlorophytes</taxon>
        <taxon>Chlorophyceae</taxon>
        <taxon>CS clade</taxon>
        <taxon>Chlamydomonadales</taxon>
        <taxon>Dunaliellaceae</taxon>
        <taxon>Dunaliella</taxon>
    </lineage>
</organism>
<dbReference type="Proteomes" id="UP000815325">
    <property type="component" value="Unassembled WGS sequence"/>
</dbReference>
<accession>A0ABQ7GD85</accession>
<comment type="caution">
    <text evidence="2">The sequence shown here is derived from an EMBL/GenBank/DDBJ whole genome shotgun (WGS) entry which is preliminary data.</text>
</comment>